<dbReference type="Proteomes" id="UP000604117">
    <property type="component" value="Unassembled WGS sequence"/>
</dbReference>
<evidence type="ECO:0000313" key="1">
    <source>
        <dbReference type="EMBL" id="GIF78184.1"/>
    </source>
</evidence>
<proteinExistence type="predicted"/>
<reference evidence="1 2" key="1">
    <citation type="submission" date="2021-01" db="EMBL/GenBank/DDBJ databases">
        <title>Whole genome shotgun sequence of Asanoa siamensis NBRC 107932.</title>
        <authorList>
            <person name="Komaki H."/>
            <person name="Tamura T."/>
        </authorList>
    </citation>
    <scope>NUCLEOTIDE SEQUENCE [LARGE SCALE GENOMIC DNA]</scope>
    <source>
        <strain evidence="1 2">NBRC 107932</strain>
    </source>
</reference>
<comment type="caution">
    <text evidence="1">The sequence shown here is derived from an EMBL/GenBank/DDBJ whole genome shotgun (WGS) entry which is preliminary data.</text>
</comment>
<sequence>MANCETYDAFGGRISFKILPVADVCDESLLVYGEIRRGNALTSSAYLASIRCGEQVSTLNVPAQAVTDAGVGGLLDRMAAQMR</sequence>
<organism evidence="1 2">
    <name type="scientific">Asanoa siamensis</name>
    <dbReference type="NCBI Taxonomy" id="926357"/>
    <lineage>
        <taxon>Bacteria</taxon>
        <taxon>Bacillati</taxon>
        <taxon>Actinomycetota</taxon>
        <taxon>Actinomycetes</taxon>
        <taxon>Micromonosporales</taxon>
        <taxon>Micromonosporaceae</taxon>
        <taxon>Asanoa</taxon>
    </lineage>
</organism>
<protein>
    <submittedName>
        <fullName evidence="1">Uncharacterized protein</fullName>
    </submittedName>
</protein>
<keyword evidence="2" id="KW-1185">Reference proteome</keyword>
<evidence type="ECO:0000313" key="2">
    <source>
        <dbReference type="Proteomes" id="UP000604117"/>
    </source>
</evidence>
<dbReference type="EMBL" id="BONE01000123">
    <property type="protein sequence ID" value="GIF78184.1"/>
    <property type="molecule type" value="Genomic_DNA"/>
</dbReference>
<accession>A0ABQ4D3S3</accession>
<gene>
    <name evidence="1" type="ORF">Asi02nite_77020</name>
</gene>
<name>A0ABQ4D3S3_9ACTN</name>